<name>C8WLV7_EGGLE</name>
<sequence length="72" mass="8238">MCNSGECLFEAGGANAGDCMVGDLVGFREKYGEYACYVGGLPDDEESEQYIAENEERFDAIYRRWERERIRP</sequence>
<accession>C8WLV7</accession>
<dbReference type="STRING" id="479437.Elen_2619"/>
<reference evidence="1 2" key="1">
    <citation type="journal article" date="2009" name="Stand. Genomic Sci.">
        <title>Complete genome sequence of Eggerthella lenta type strain (IPP VPI 0255).</title>
        <authorList>
            <person name="Saunders E."/>
            <person name="Pukall R."/>
            <person name="Abt B."/>
            <person name="Lapidus A."/>
            <person name="Glavina Del Rio T."/>
            <person name="Copeland A."/>
            <person name="Tice H."/>
            <person name="Cheng J.F."/>
            <person name="Lucas S."/>
            <person name="Chen F."/>
            <person name="Nolan M."/>
            <person name="Bruce D."/>
            <person name="Goodwin L."/>
            <person name="Pitluck S."/>
            <person name="Ivanova N."/>
            <person name="Mavromatis K."/>
            <person name="Ovchinnikova G."/>
            <person name="Pati A."/>
            <person name="Chen A."/>
            <person name="Palaniappan K."/>
            <person name="Land M."/>
            <person name="Hauser L."/>
            <person name="Chang Y.J."/>
            <person name="Jeffries C.D."/>
            <person name="Chain P."/>
            <person name="Meincke L."/>
            <person name="Sims D."/>
            <person name="Brettin T."/>
            <person name="Detter J.C."/>
            <person name="Goker M."/>
            <person name="Bristow J."/>
            <person name="Eisen J.A."/>
            <person name="Markowitz V."/>
            <person name="Hugenholtz P."/>
            <person name="Kyrpides N.C."/>
            <person name="Klenk H.P."/>
            <person name="Han C."/>
        </authorList>
    </citation>
    <scope>NUCLEOTIDE SEQUENCE [LARGE SCALE GENOMIC DNA]</scope>
    <source>
        <strain evidence="2">ATCC 25559 / DSM 2243 / CCUG 17323 / JCM 9979 / KCTC 3265 / NCTC 11813 / VPI 0255 / 1899 B</strain>
    </source>
</reference>
<evidence type="ECO:0000313" key="2">
    <source>
        <dbReference type="Proteomes" id="UP000001377"/>
    </source>
</evidence>
<protein>
    <submittedName>
        <fullName evidence="1">Uncharacterized protein</fullName>
    </submittedName>
</protein>
<dbReference type="HOGENOM" id="CLU_2715976_0_0_11"/>
<dbReference type="AlphaFoldDB" id="C8WLV7"/>
<keyword evidence="2" id="KW-1185">Reference proteome</keyword>
<proteinExistence type="predicted"/>
<dbReference type="EMBL" id="CP001726">
    <property type="protein sequence ID" value="ACV56570.1"/>
    <property type="molecule type" value="Genomic_DNA"/>
</dbReference>
<evidence type="ECO:0000313" key="1">
    <source>
        <dbReference type="EMBL" id="ACV56570.1"/>
    </source>
</evidence>
<dbReference type="Proteomes" id="UP000001377">
    <property type="component" value="Chromosome"/>
</dbReference>
<dbReference type="KEGG" id="ele:Elen_2619"/>
<gene>
    <name evidence="1" type="ordered locus">Elen_2619</name>
</gene>
<dbReference type="PaxDb" id="479437-Elen_2619"/>
<organism evidence="1 2">
    <name type="scientific">Eggerthella lenta (strain ATCC 25559 / DSM 2243 / CCUG 17323 / JCM 9979 / KCTC 3265 / NCTC 11813 / VPI 0255 / 1899 B)</name>
    <name type="common">Eubacterium lentum</name>
    <dbReference type="NCBI Taxonomy" id="479437"/>
    <lineage>
        <taxon>Bacteria</taxon>
        <taxon>Bacillati</taxon>
        <taxon>Actinomycetota</taxon>
        <taxon>Coriobacteriia</taxon>
        <taxon>Eggerthellales</taxon>
        <taxon>Eggerthellaceae</taxon>
        <taxon>Eggerthella</taxon>
    </lineage>
</organism>